<accession>A0A8F2E4I2</accession>
<dbReference type="EMBL" id="MW073100">
    <property type="protein sequence ID" value="QWT28868.1"/>
    <property type="molecule type" value="Genomic_DNA"/>
</dbReference>
<proteinExistence type="predicted"/>
<protein>
    <submittedName>
        <fullName evidence="1">Uncharacterized protein</fullName>
    </submittedName>
</protein>
<dbReference type="Proteomes" id="UP000683438">
    <property type="component" value="Segment"/>
</dbReference>
<organism evidence="1 2">
    <name type="scientific">Microbacterium phage vB_MoxS-R1</name>
    <dbReference type="NCBI Taxonomy" id="2848881"/>
    <lineage>
        <taxon>Viruses</taxon>
        <taxon>Duplodnaviria</taxon>
        <taxon>Heunggongvirae</taxon>
        <taxon>Uroviricota</taxon>
        <taxon>Caudoviricetes</taxon>
        <taxon>Syrbvirus</taxon>
        <taxon>Syrbvirus R1</taxon>
    </lineage>
</organism>
<name>A0A8F2E4I2_9CAUD</name>
<reference evidence="1" key="1">
    <citation type="submission" date="2020-10" db="EMBL/GenBank/DDBJ databases">
        <title>Complete genome sequence of vB_MoxS-R1, a novel marine prophage inducted from Microbacterium.</title>
        <authorList>
            <person name="Zheng H."/>
            <person name="Liu B."/>
            <person name="Xu Y."/>
            <person name="Chen F."/>
        </authorList>
    </citation>
    <scope>NUCLEOTIDE SEQUENCE</scope>
</reference>
<keyword evidence="2" id="KW-1185">Reference proteome</keyword>
<sequence>MAGTAHLAGRERWPGMPTSGRYVYKTASGWYWQCDLCGDSQPGSSDAMTDAFSLAVVHARACVGYYSEDAS</sequence>
<evidence type="ECO:0000313" key="1">
    <source>
        <dbReference type="EMBL" id="QWT28868.1"/>
    </source>
</evidence>
<gene>
    <name evidence="1" type="ORF">vBMoxSR1_gp18</name>
</gene>
<evidence type="ECO:0000313" key="2">
    <source>
        <dbReference type="Proteomes" id="UP000683438"/>
    </source>
</evidence>